<dbReference type="Pfam" id="PF17963">
    <property type="entry name" value="Big_9"/>
    <property type="match status" value="1"/>
</dbReference>
<dbReference type="Gene3D" id="2.130.10.80">
    <property type="entry name" value="Galactose oxidase/kelch, beta-propeller"/>
    <property type="match status" value="1"/>
</dbReference>
<reference evidence="2 3" key="1">
    <citation type="submission" date="2006-04" db="EMBL/GenBank/DDBJ databases">
        <authorList>
            <person name="Nierman W.C."/>
        </authorList>
    </citation>
    <scope>NUCLEOTIDE SEQUENCE [LARGE SCALE GENOMIC DNA]</scope>
    <source>
        <strain evidence="2 3">DW4/3-1</strain>
    </source>
</reference>
<proteinExistence type="predicted"/>
<dbReference type="Proteomes" id="UP000032702">
    <property type="component" value="Unassembled WGS sequence"/>
</dbReference>
<dbReference type="InterPro" id="IPR035986">
    <property type="entry name" value="PKD_dom_sf"/>
</dbReference>
<dbReference type="SUPFAM" id="SSF49299">
    <property type="entry name" value="PKD domain"/>
    <property type="match status" value="1"/>
</dbReference>
<feature type="non-terminal residue" evidence="2">
    <location>
        <position position="553"/>
    </location>
</feature>
<dbReference type="InterPro" id="IPR006652">
    <property type="entry name" value="Kelch_1"/>
</dbReference>
<comment type="caution">
    <text evidence="2">The sequence shown here is derived from an EMBL/GenBank/DDBJ whole genome shotgun (WGS) entry which is preliminary data.</text>
</comment>
<gene>
    <name evidence="2" type="ORF">STIAU_0534</name>
</gene>
<evidence type="ECO:0000313" key="2">
    <source>
        <dbReference type="EMBL" id="EAU67163.1"/>
    </source>
</evidence>
<feature type="domain" description="PKD/Chitinase" evidence="1">
    <location>
        <begin position="350"/>
        <end position="441"/>
    </location>
</feature>
<dbReference type="SUPFAM" id="SSF117281">
    <property type="entry name" value="Kelch motif"/>
    <property type="match status" value="1"/>
</dbReference>
<evidence type="ECO:0000313" key="3">
    <source>
        <dbReference type="Proteomes" id="UP000032702"/>
    </source>
</evidence>
<organism evidence="2 3">
    <name type="scientific">Stigmatella aurantiaca (strain DW4/3-1)</name>
    <dbReference type="NCBI Taxonomy" id="378806"/>
    <lineage>
        <taxon>Bacteria</taxon>
        <taxon>Pseudomonadati</taxon>
        <taxon>Myxococcota</taxon>
        <taxon>Myxococcia</taxon>
        <taxon>Myxococcales</taxon>
        <taxon>Cystobacterineae</taxon>
        <taxon>Archangiaceae</taxon>
        <taxon>Stigmatella</taxon>
    </lineage>
</organism>
<sequence>MPSARTSGMPKAVSFMRSTREFQDSMGDPCVRISDTPVTDGGCVRGGGPPLASWRCIVALAAMGCGQTATPDAQEPGKGAASLVAHMNQALSGQLSRVTVTLTAEDAPTRTVALTLSGGAWSGTMFNIPSEPSFENTAPCIDSLVASSSTVRPGGTIALHATAHDPDVGDTLSYSWSSAAGSFSSAGSAGTVWTAPQVEGPVTLTLTVMDSRGAFATASITLTVLPANGAGQGAATFTVSFNFSPSVQNVASSLSPIRLGQSTTVTASASDADGDALSYAWSASCEGAWTNPNSREASFAPSAVPPGESCGNCALTVTVTDGKGGVNTGTLRLCVQGPDDDVPAFPPHIVQTYQSAQSVQGGSPVTLRIIAEDGDGGALTFSWSVAHGSLAAPSNSYTSSEAVWTAPLCAPSPAAVFITATVTNALGFSASHRFSVTVVSAPDCDEQEEPQPPGSTWKFTGSMITPRYDHQAVLLPSGKVLVTAGDHSTAGWLDTAEVYDPASGTWTPAGRMKASREASYTLTVLPSGDELLDDGHGRAARVVVPRLVDGPQP</sequence>
<dbReference type="Pfam" id="PF01344">
    <property type="entry name" value="Kelch_1"/>
    <property type="match status" value="1"/>
</dbReference>
<dbReference type="Pfam" id="PF22352">
    <property type="entry name" value="K319L-like_PKD"/>
    <property type="match status" value="1"/>
</dbReference>
<dbReference type="EMBL" id="AAMD01000039">
    <property type="protein sequence ID" value="EAU67163.1"/>
    <property type="molecule type" value="Genomic_DNA"/>
</dbReference>
<dbReference type="SMART" id="SM00089">
    <property type="entry name" value="PKD"/>
    <property type="match status" value="3"/>
</dbReference>
<feature type="domain" description="PKD/Chitinase" evidence="1">
    <location>
        <begin position="142"/>
        <end position="227"/>
    </location>
</feature>
<evidence type="ECO:0000259" key="1">
    <source>
        <dbReference type="SMART" id="SM00089"/>
    </source>
</evidence>
<accession>Q094H8</accession>
<name>Q094H8_STIAD</name>
<dbReference type="InterPro" id="IPR015915">
    <property type="entry name" value="Kelch-typ_b-propeller"/>
</dbReference>
<protein>
    <submittedName>
        <fullName evidence="2">EF hand domain/PKD domain protein, putative</fullName>
    </submittedName>
</protein>
<dbReference type="InterPro" id="IPR013783">
    <property type="entry name" value="Ig-like_fold"/>
</dbReference>
<dbReference type="InterPro" id="IPR022409">
    <property type="entry name" value="PKD/Chitinase_dom"/>
</dbReference>
<feature type="domain" description="PKD/Chitinase" evidence="1">
    <location>
        <begin position="249"/>
        <end position="338"/>
    </location>
</feature>
<dbReference type="InterPro" id="IPR037293">
    <property type="entry name" value="Gal_Oxidase_central_sf"/>
</dbReference>
<dbReference type="Gene3D" id="2.60.40.10">
    <property type="entry name" value="Immunoglobulins"/>
    <property type="match status" value="2"/>
</dbReference>
<dbReference type="AlphaFoldDB" id="Q094H8"/>